<dbReference type="eggNOG" id="COG2823">
    <property type="taxonomic scope" value="Bacteria"/>
</dbReference>
<dbReference type="PROSITE" id="PS51257">
    <property type="entry name" value="PROKAR_LIPOPROTEIN"/>
    <property type="match status" value="1"/>
</dbReference>
<gene>
    <name evidence="3" type="ordered locus">Fbal_0331</name>
</gene>
<protein>
    <submittedName>
        <fullName evidence="3">Transport-associated protein</fullName>
    </submittedName>
</protein>
<dbReference type="STRING" id="550540.Fbal_0331"/>
<reference evidence="3 4" key="1">
    <citation type="journal article" date="2010" name="Stand. Genomic Sci.">
        <title>Complete genome sequence of Ferrimonas balearica type strain (PAT).</title>
        <authorList>
            <person name="Nolan M."/>
            <person name="Sikorski J."/>
            <person name="Davenport K."/>
            <person name="Lucas S."/>
            <person name="Glavina Del Rio T."/>
            <person name="Tice H."/>
            <person name="Cheng J."/>
            <person name="Goodwin L."/>
            <person name="Pitluck S."/>
            <person name="Liolios K."/>
            <person name="Ivanova N."/>
            <person name="Mavromatis K."/>
            <person name="Ovchinnikova G."/>
            <person name="Pati A."/>
            <person name="Chen A."/>
            <person name="Palaniappan K."/>
            <person name="Land M."/>
            <person name="Hauser L."/>
            <person name="Chang Y."/>
            <person name="Jeffries C."/>
            <person name="Tapia R."/>
            <person name="Brettin T."/>
            <person name="Detter J."/>
            <person name="Han C."/>
            <person name="Yasawong M."/>
            <person name="Rohde M."/>
            <person name="Tindall B."/>
            <person name="Goker M."/>
            <person name="Woyke T."/>
            <person name="Bristow J."/>
            <person name="Eisen J."/>
            <person name="Markowitz V."/>
            <person name="Hugenholtz P."/>
            <person name="Kyrpides N."/>
            <person name="Klenk H."/>
            <person name="Lapidus A."/>
        </authorList>
    </citation>
    <scope>NUCLEOTIDE SEQUENCE [LARGE SCALE GENOMIC DNA]</scope>
    <source>
        <strain evidence="4">DSM 9799 / CCM 4581 / KCTC 23876 / PAT</strain>
    </source>
</reference>
<dbReference type="RefSeq" id="WP_013343851.1">
    <property type="nucleotide sequence ID" value="NC_014541.1"/>
</dbReference>
<accession>E1SMJ0</accession>
<dbReference type="PANTHER" id="PTHR34606">
    <property type="entry name" value="BON DOMAIN-CONTAINING PROTEIN"/>
    <property type="match status" value="1"/>
</dbReference>
<dbReference type="PROSITE" id="PS50914">
    <property type="entry name" value="BON"/>
    <property type="match status" value="2"/>
</dbReference>
<sequence>MNALPIRLLATLLIVTSLSGCAGVIMAGAVGGAVMVNDRRSFTTQFDDHGLDVAVTAALDEDDGLKNQSRIRVISMNRRVLLVGQVPNQMLKDRAVQIARANTDVAQVHDQLRIGNPVGFTTRSNDTWTTTKVKSRMFGDNELDAIRIKVITENGEVFLLGLVDPSEADLAVEVARTTSGVRKVIKVFEYL</sequence>
<dbReference type="GeneID" id="67180583"/>
<evidence type="ECO:0000256" key="1">
    <source>
        <dbReference type="ARBA" id="ARBA00022729"/>
    </source>
</evidence>
<dbReference type="EMBL" id="CP002209">
    <property type="protein sequence ID" value="ADN74545.1"/>
    <property type="molecule type" value="Genomic_DNA"/>
</dbReference>
<dbReference type="Gene3D" id="3.40.1520.20">
    <property type="match status" value="1"/>
</dbReference>
<evidence type="ECO:0000313" key="4">
    <source>
        <dbReference type="Proteomes" id="UP000006683"/>
    </source>
</evidence>
<feature type="domain" description="BON" evidence="2">
    <location>
        <begin position="47"/>
        <end position="116"/>
    </location>
</feature>
<keyword evidence="1" id="KW-0732">Signal</keyword>
<dbReference type="NCBIfam" id="NF008247">
    <property type="entry name" value="PRK11023.1"/>
    <property type="match status" value="1"/>
</dbReference>
<dbReference type="PANTHER" id="PTHR34606:SF4">
    <property type="entry name" value="OUTER MEMBRANE LIPOPROTEIN DOLP"/>
    <property type="match status" value="1"/>
</dbReference>
<name>E1SMJ0_FERBD</name>
<dbReference type="Proteomes" id="UP000006683">
    <property type="component" value="Chromosome"/>
</dbReference>
<feature type="domain" description="BON" evidence="2">
    <location>
        <begin position="125"/>
        <end position="191"/>
    </location>
</feature>
<proteinExistence type="predicted"/>
<dbReference type="HOGENOM" id="CLU_083606_3_0_6"/>
<evidence type="ECO:0000259" key="2">
    <source>
        <dbReference type="PROSITE" id="PS50914"/>
    </source>
</evidence>
<keyword evidence="4" id="KW-1185">Reference proteome</keyword>
<dbReference type="InterPro" id="IPR007055">
    <property type="entry name" value="BON_dom"/>
</dbReference>
<dbReference type="KEGG" id="fbl:Fbal_0331"/>
<dbReference type="InterPro" id="IPR014004">
    <property type="entry name" value="Transpt-assoc_nodulatn_dom_bac"/>
</dbReference>
<dbReference type="Pfam" id="PF04972">
    <property type="entry name" value="BON"/>
    <property type="match status" value="2"/>
</dbReference>
<dbReference type="AlphaFoldDB" id="E1SMJ0"/>
<evidence type="ECO:0000313" key="3">
    <source>
        <dbReference type="EMBL" id="ADN74545.1"/>
    </source>
</evidence>
<organism evidence="3 4">
    <name type="scientific">Ferrimonas balearica (strain DSM 9799 / CCM 4581 / KCTC 23876 / PAT)</name>
    <dbReference type="NCBI Taxonomy" id="550540"/>
    <lineage>
        <taxon>Bacteria</taxon>
        <taxon>Pseudomonadati</taxon>
        <taxon>Pseudomonadota</taxon>
        <taxon>Gammaproteobacteria</taxon>
        <taxon>Alteromonadales</taxon>
        <taxon>Ferrimonadaceae</taxon>
        <taxon>Ferrimonas</taxon>
    </lineage>
</organism>
<dbReference type="SMART" id="SM00749">
    <property type="entry name" value="BON"/>
    <property type="match status" value="2"/>
</dbReference>
<dbReference type="InterPro" id="IPR051686">
    <property type="entry name" value="Lipoprotein_DolP"/>
</dbReference>